<reference evidence="2 3" key="1">
    <citation type="submission" date="2022-01" db="EMBL/GenBank/DDBJ databases">
        <title>Flavihumibacter sp. nov., isolated from sediment of a river.</title>
        <authorList>
            <person name="Liu H."/>
        </authorList>
    </citation>
    <scope>NUCLEOTIDE SEQUENCE [LARGE SCALE GENOMIC DNA]</scope>
    <source>
        <strain evidence="2 3">RY-1</strain>
    </source>
</reference>
<keyword evidence="3" id="KW-1185">Reference proteome</keyword>
<evidence type="ECO:0008006" key="4">
    <source>
        <dbReference type="Google" id="ProtNLM"/>
    </source>
</evidence>
<name>A0ABS9BI52_9BACT</name>
<sequence length="196" mass="22371">MKTLRTFKHHLKPGRVYRRADLVQWSTAVDRHVAELVKEGVLEKLSKGIYHVPRKTVFGSAPPDEQELVRSFLKDDEFLITSPNAYNSLGVGTTQLYNKRVVYNHKRHGQFKLGGKEFFFHAKHRFPNKLSSEFLLVDLLNNLNELAEDKEQVLNKALAKAKELPKKTLAQSVTRYGNVGTKRLLLPLLKEASHAA</sequence>
<feature type="coiled-coil region" evidence="1">
    <location>
        <begin position="136"/>
        <end position="164"/>
    </location>
</feature>
<protein>
    <recommendedName>
        <fullName evidence="4">AbiEi antitoxin of type IV toxin-antitoxin system</fullName>
    </recommendedName>
</protein>
<dbReference type="RefSeq" id="WP_234866347.1">
    <property type="nucleotide sequence ID" value="NZ_JAKEVY010000003.1"/>
</dbReference>
<comment type="caution">
    <text evidence="2">The sequence shown here is derived from an EMBL/GenBank/DDBJ whole genome shotgun (WGS) entry which is preliminary data.</text>
</comment>
<proteinExistence type="predicted"/>
<evidence type="ECO:0000256" key="1">
    <source>
        <dbReference type="SAM" id="Coils"/>
    </source>
</evidence>
<evidence type="ECO:0000313" key="3">
    <source>
        <dbReference type="Proteomes" id="UP001200145"/>
    </source>
</evidence>
<accession>A0ABS9BI52</accession>
<dbReference type="Proteomes" id="UP001200145">
    <property type="component" value="Unassembled WGS sequence"/>
</dbReference>
<gene>
    <name evidence="2" type="ORF">L0U88_12225</name>
</gene>
<keyword evidence="1" id="KW-0175">Coiled coil</keyword>
<organism evidence="2 3">
    <name type="scientific">Flavihumibacter fluminis</name>
    <dbReference type="NCBI Taxonomy" id="2909236"/>
    <lineage>
        <taxon>Bacteria</taxon>
        <taxon>Pseudomonadati</taxon>
        <taxon>Bacteroidota</taxon>
        <taxon>Chitinophagia</taxon>
        <taxon>Chitinophagales</taxon>
        <taxon>Chitinophagaceae</taxon>
        <taxon>Flavihumibacter</taxon>
    </lineage>
</organism>
<evidence type="ECO:0000313" key="2">
    <source>
        <dbReference type="EMBL" id="MCF1715394.1"/>
    </source>
</evidence>
<dbReference type="EMBL" id="JAKEVY010000003">
    <property type="protein sequence ID" value="MCF1715394.1"/>
    <property type="molecule type" value="Genomic_DNA"/>
</dbReference>